<accession>A0A060NHT0</accession>
<organism evidence="2 3">
    <name type="scientific">Serpentinimonas raichei</name>
    <dbReference type="NCBI Taxonomy" id="1458425"/>
    <lineage>
        <taxon>Bacteria</taxon>
        <taxon>Pseudomonadati</taxon>
        <taxon>Pseudomonadota</taxon>
        <taxon>Betaproteobacteria</taxon>
        <taxon>Burkholderiales</taxon>
        <taxon>Comamonadaceae</taxon>
        <taxon>Serpentinimonas</taxon>
    </lineage>
</organism>
<dbReference type="KEGG" id="cbaa:SRAA_0893"/>
<feature type="region of interest" description="Disordered" evidence="1">
    <location>
        <begin position="1"/>
        <end position="26"/>
    </location>
</feature>
<sequence length="63" mass="6441">MGSDAAPLPVAHAAHRQALPRRGSGTRASAAALMLTLAHQQSTEKLPAAATAHRLGAPHRGQT</sequence>
<dbReference type="AlphaFoldDB" id="A0A060NHT0"/>
<evidence type="ECO:0000256" key="1">
    <source>
        <dbReference type="SAM" id="MobiDB-lite"/>
    </source>
</evidence>
<feature type="region of interest" description="Disordered" evidence="1">
    <location>
        <begin position="44"/>
        <end position="63"/>
    </location>
</feature>
<dbReference type="HOGENOM" id="CLU_2878132_0_0_4"/>
<proteinExistence type="predicted"/>
<keyword evidence="3" id="KW-1185">Reference proteome</keyword>
<dbReference type="EMBL" id="AP014568">
    <property type="protein sequence ID" value="BAO80747.1"/>
    <property type="molecule type" value="Genomic_DNA"/>
</dbReference>
<gene>
    <name evidence="2" type="ORF">SRAA_0893</name>
</gene>
<dbReference type="Proteomes" id="UP000067461">
    <property type="component" value="Chromosome"/>
</dbReference>
<evidence type="ECO:0000313" key="3">
    <source>
        <dbReference type="Proteomes" id="UP000067461"/>
    </source>
</evidence>
<evidence type="ECO:0000313" key="2">
    <source>
        <dbReference type="EMBL" id="BAO80747.1"/>
    </source>
</evidence>
<reference evidence="2 3" key="1">
    <citation type="journal article" date="2014" name="Nat. Commun.">
        <title>Physiological and genomic features of highly alkaliphilic hydrogen-utilizing Betaproteobacteria from a continental serpentinizing site.</title>
        <authorList>
            <person name="Suzuki S."/>
            <person name="Kuenen J.G."/>
            <person name="Schipper K."/>
            <person name="van der Velde S."/>
            <person name="Ishii S."/>
            <person name="Wu A."/>
            <person name="Sorokin D.Y."/>
            <person name="Tenney A."/>
            <person name="Meng X.Y."/>
            <person name="Morrill P.L."/>
            <person name="Kamagata Y."/>
            <person name="Muyzer G."/>
            <person name="Nealson K.H."/>
        </authorList>
    </citation>
    <scope>NUCLEOTIDE SEQUENCE [LARGE SCALE GENOMIC DNA]</scope>
    <source>
        <strain evidence="2 3">A1</strain>
    </source>
</reference>
<name>A0A060NHT0_9BURK</name>
<protein>
    <submittedName>
        <fullName evidence="2">Uncharacterized protein</fullName>
    </submittedName>
</protein>